<dbReference type="Proteomes" id="UP000218181">
    <property type="component" value="Unassembled WGS sequence"/>
</dbReference>
<dbReference type="STRING" id="1291764.GCA_001311235_02813"/>
<dbReference type="Pfam" id="PF07141">
    <property type="entry name" value="Phage_term_sma"/>
    <property type="match status" value="1"/>
</dbReference>
<dbReference type="InterPro" id="IPR010789">
    <property type="entry name" value="Terminase_ssu_Skunalikevirus"/>
</dbReference>
<keyword evidence="2" id="KW-1185">Reference proteome</keyword>
<accession>A0A2A5RIH4</accession>
<dbReference type="AlphaFoldDB" id="A0A2A5RIH4"/>
<gene>
    <name evidence="1" type="ORF">RT41_GL000655</name>
</gene>
<organism evidence="1 2">
    <name type="scientific">Lactococcus fujiensis JCM 16395</name>
    <dbReference type="NCBI Taxonomy" id="1291764"/>
    <lineage>
        <taxon>Bacteria</taxon>
        <taxon>Bacillati</taxon>
        <taxon>Bacillota</taxon>
        <taxon>Bacilli</taxon>
        <taxon>Lactobacillales</taxon>
        <taxon>Streptococcaceae</taxon>
        <taxon>Lactococcus</taxon>
    </lineage>
</organism>
<dbReference type="OrthoDB" id="1085895at2"/>
<name>A0A2A5RIH4_9LACT</name>
<evidence type="ECO:0000313" key="2">
    <source>
        <dbReference type="Proteomes" id="UP000218181"/>
    </source>
</evidence>
<reference evidence="1 2" key="1">
    <citation type="submission" date="2014-12" db="EMBL/GenBank/DDBJ databases">
        <title>Draft genome sequences of 10 type strains of Lactococcus.</title>
        <authorList>
            <person name="Sun Z."/>
            <person name="Zhong Z."/>
            <person name="Liu W."/>
            <person name="Zhang W."/>
            <person name="Zhang H."/>
        </authorList>
    </citation>
    <scope>NUCLEOTIDE SEQUENCE [LARGE SCALE GENOMIC DNA]</scope>
    <source>
        <strain evidence="1 2">JCM 16395</strain>
    </source>
</reference>
<dbReference type="EMBL" id="JXJU01000019">
    <property type="protein sequence ID" value="PCR98871.1"/>
    <property type="molecule type" value="Genomic_DNA"/>
</dbReference>
<sequence length="191" mass="21764">MIKNILKKEKFSRKGVIQLAKESKMSILNSPETTEKILSLVSEGYYDKDIYKELKISNATFKKWKDEHTIEYKKAKAKSISIALKNAQNGLMKKLLGGVNKEETLNFQYDDDGNETLVSKQVKTKEFPPDTLAIMFTLKAGDPEKWNYAEFKRLQIDDAGSDALKELAMEAAKYSLSNYQKPPEVSDEIPQ</sequence>
<dbReference type="RefSeq" id="WP_096819111.1">
    <property type="nucleotide sequence ID" value="NZ_JXJU01000019.1"/>
</dbReference>
<protein>
    <submittedName>
        <fullName evidence="1">Uncharacterized protein</fullName>
    </submittedName>
</protein>
<evidence type="ECO:0000313" key="1">
    <source>
        <dbReference type="EMBL" id="PCR98871.1"/>
    </source>
</evidence>
<comment type="caution">
    <text evidence="1">The sequence shown here is derived from an EMBL/GenBank/DDBJ whole genome shotgun (WGS) entry which is preliminary data.</text>
</comment>
<proteinExistence type="predicted"/>